<dbReference type="RefSeq" id="WP_175145667.1">
    <property type="nucleotide sequence ID" value="NZ_CADFGL010000088.1"/>
</dbReference>
<feature type="compositionally biased region" description="Low complexity" evidence="1">
    <location>
        <begin position="412"/>
        <end position="424"/>
    </location>
</feature>
<dbReference type="GO" id="GO:0003676">
    <property type="term" value="F:nucleic acid binding"/>
    <property type="evidence" value="ECO:0007669"/>
    <property type="project" value="InterPro"/>
</dbReference>
<dbReference type="InterPro" id="IPR009057">
    <property type="entry name" value="Homeodomain-like_sf"/>
</dbReference>
<dbReference type="InterPro" id="IPR036397">
    <property type="entry name" value="RNaseH_sf"/>
</dbReference>
<dbReference type="Gene3D" id="3.30.420.10">
    <property type="entry name" value="Ribonuclease H-like superfamily/Ribonuclease H"/>
    <property type="match status" value="1"/>
</dbReference>
<dbReference type="SUPFAM" id="SSF53098">
    <property type="entry name" value="Ribonuclease H-like"/>
    <property type="match status" value="1"/>
</dbReference>
<dbReference type="PANTHER" id="PTHR35004">
    <property type="entry name" value="TRANSPOSASE RV3428C-RELATED"/>
    <property type="match status" value="1"/>
</dbReference>
<dbReference type="AlphaFoldDB" id="A0A6J5CPD3"/>
<evidence type="ECO:0000313" key="4">
    <source>
        <dbReference type="Proteomes" id="UP000494249"/>
    </source>
</evidence>
<protein>
    <submittedName>
        <fullName evidence="3">IS481 family transposase ISGur11</fullName>
    </submittedName>
</protein>
<dbReference type="PROSITE" id="PS50994">
    <property type="entry name" value="INTEGRASE"/>
    <property type="match status" value="1"/>
</dbReference>
<sequence length="440" mass="49631">MNHIDEMALFRLGVLGPLVSRDVLARGELARLMHQIAQQEYAIPGSRRRHISEKTLRVWYDLWRRDGVAGLASKPRNDRGASKLPEAVQAAVIAAKRENPRRSIRQIRLLLEGAAIVPRDSLSRSAVHRLLKTHGLSRVTGPTVVPDEKRSFVAEHAGSIWYGDVLHGPTLLLNGRRRKVYLVSLMDDASRLIAHSAFCLSENALEIEGVLKQALMRRGIPGKLVVDNGSAYRSATLQGICARLGIRLVHCQPYQPTSKGKLERWHRTLRSLFLAELDTTHIRELGDLNARLWAWIETIYHQSRHSALGEHTPLSRYQQDLPRIRLLGPLAAQLDELFWHRVKRLVRRDGTVSYNGKQFEVPYELTGQHIQLVVDPHTGTVMHVENDEGKYIGMATPLDAIANSTRRRQRPAAEPATAPTTTGPNLIELAHQQHYPHTEQ</sequence>
<reference evidence="3 4" key="1">
    <citation type="submission" date="2020-04" db="EMBL/GenBank/DDBJ databases">
        <authorList>
            <person name="De Canck E."/>
        </authorList>
    </citation>
    <scope>NUCLEOTIDE SEQUENCE [LARGE SCALE GENOMIC DNA]</scope>
    <source>
        <strain evidence="3 4">LMG 22037</strain>
    </source>
</reference>
<dbReference type="Proteomes" id="UP000494249">
    <property type="component" value="Unassembled WGS sequence"/>
</dbReference>
<gene>
    <name evidence="3" type="ORF">LMG22037_06645</name>
</gene>
<name>A0A6J5CPD3_9BURK</name>
<dbReference type="InterPro" id="IPR012337">
    <property type="entry name" value="RNaseH-like_sf"/>
</dbReference>
<dbReference type="Pfam" id="PF13565">
    <property type="entry name" value="HTH_32"/>
    <property type="match status" value="1"/>
</dbReference>
<dbReference type="Pfam" id="PF00665">
    <property type="entry name" value="rve"/>
    <property type="match status" value="1"/>
</dbReference>
<accession>A0A6J5CPD3</accession>
<proteinExistence type="predicted"/>
<dbReference type="SUPFAM" id="SSF46689">
    <property type="entry name" value="Homeodomain-like"/>
    <property type="match status" value="1"/>
</dbReference>
<organism evidence="3 4">
    <name type="scientific">Paraburkholderia phenoliruptrix</name>
    <dbReference type="NCBI Taxonomy" id="252970"/>
    <lineage>
        <taxon>Bacteria</taxon>
        <taxon>Pseudomonadati</taxon>
        <taxon>Pseudomonadota</taxon>
        <taxon>Betaproteobacteria</taxon>
        <taxon>Burkholderiales</taxon>
        <taxon>Burkholderiaceae</taxon>
        <taxon>Paraburkholderia</taxon>
    </lineage>
</organism>
<evidence type="ECO:0000256" key="1">
    <source>
        <dbReference type="SAM" id="MobiDB-lite"/>
    </source>
</evidence>
<dbReference type="EMBL" id="CADIKB010000094">
    <property type="protein sequence ID" value="CAB3742901.1"/>
    <property type="molecule type" value="Genomic_DNA"/>
</dbReference>
<feature type="region of interest" description="Disordered" evidence="1">
    <location>
        <begin position="405"/>
        <end position="425"/>
    </location>
</feature>
<dbReference type="GO" id="GO:0015074">
    <property type="term" value="P:DNA integration"/>
    <property type="evidence" value="ECO:0007669"/>
    <property type="project" value="InterPro"/>
</dbReference>
<dbReference type="PANTHER" id="PTHR35004:SF6">
    <property type="entry name" value="TRANSPOSASE"/>
    <property type="match status" value="1"/>
</dbReference>
<feature type="domain" description="Integrase catalytic" evidence="2">
    <location>
        <begin position="142"/>
        <end position="321"/>
    </location>
</feature>
<evidence type="ECO:0000313" key="3">
    <source>
        <dbReference type="EMBL" id="CAB3742901.1"/>
    </source>
</evidence>
<evidence type="ECO:0000259" key="2">
    <source>
        <dbReference type="PROSITE" id="PS50994"/>
    </source>
</evidence>
<dbReference type="InterPro" id="IPR001584">
    <property type="entry name" value="Integrase_cat-core"/>
</dbReference>